<keyword evidence="1" id="KW-1133">Transmembrane helix</keyword>
<comment type="caution">
    <text evidence="3">The sequence shown here is derived from an EMBL/GenBank/DDBJ whole genome shotgun (WGS) entry which is preliminary data.</text>
</comment>
<keyword evidence="1" id="KW-0472">Membrane</keyword>
<dbReference type="OrthoDB" id="160444at2"/>
<gene>
    <name evidence="3" type="ORF">ADM99_10020</name>
</gene>
<dbReference type="InterPro" id="IPR025874">
    <property type="entry name" value="DZR"/>
</dbReference>
<evidence type="ECO:0000259" key="2">
    <source>
        <dbReference type="Pfam" id="PF12773"/>
    </source>
</evidence>
<dbReference type="Pfam" id="PF12773">
    <property type="entry name" value="DZR"/>
    <property type="match status" value="1"/>
</dbReference>
<keyword evidence="1" id="KW-0812">Transmembrane</keyword>
<evidence type="ECO:0000256" key="1">
    <source>
        <dbReference type="SAM" id="Phobius"/>
    </source>
</evidence>
<sequence>MPIEPAALSGILQYLVGFSAAFLVALWISLIYWAYRDIKSRSRDSFARILAILVVAILSIPGIVVYLILRPKRTLEEEYQRTLEEEALLKAIEEINTCPGCGRHTREDWIVCPTCQTRLKKSCPKCQKLMELPWNTCPYCGNSSCENTASMTSDFDQSLQV</sequence>
<accession>A0A0P6WS40</accession>
<dbReference type="STRING" id="229920.ADM99_10020"/>
<dbReference type="EMBL" id="LGCK01000010">
    <property type="protein sequence ID" value="KPL71767.1"/>
    <property type="molecule type" value="Genomic_DNA"/>
</dbReference>
<dbReference type="Proteomes" id="UP000050430">
    <property type="component" value="Unassembled WGS sequence"/>
</dbReference>
<name>A0A0P6WS40_9CHLR</name>
<feature type="transmembrane region" description="Helical" evidence="1">
    <location>
        <begin position="47"/>
        <end position="69"/>
    </location>
</feature>
<dbReference type="AlphaFoldDB" id="A0A0P6WS40"/>
<reference evidence="3 4" key="1">
    <citation type="submission" date="2015-07" db="EMBL/GenBank/DDBJ databases">
        <title>Genome sequence of Leptolinea tardivitalis DSM 16556.</title>
        <authorList>
            <person name="Hemp J."/>
            <person name="Ward L.M."/>
            <person name="Pace L.A."/>
            <person name="Fischer W.W."/>
        </authorList>
    </citation>
    <scope>NUCLEOTIDE SEQUENCE [LARGE SCALE GENOMIC DNA]</scope>
    <source>
        <strain evidence="3 4">YMTK-2</strain>
    </source>
</reference>
<feature type="domain" description="DZANK-type" evidence="2">
    <location>
        <begin position="98"/>
        <end position="141"/>
    </location>
</feature>
<keyword evidence="4" id="KW-1185">Reference proteome</keyword>
<proteinExistence type="predicted"/>
<dbReference type="RefSeq" id="WP_062420392.1">
    <property type="nucleotide sequence ID" value="NZ_BBYA01000002.1"/>
</dbReference>
<organism evidence="3 4">
    <name type="scientific">Leptolinea tardivitalis</name>
    <dbReference type="NCBI Taxonomy" id="229920"/>
    <lineage>
        <taxon>Bacteria</taxon>
        <taxon>Bacillati</taxon>
        <taxon>Chloroflexota</taxon>
        <taxon>Anaerolineae</taxon>
        <taxon>Anaerolineales</taxon>
        <taxon>Anaerolineaceae</taxon>
        <taxon>Leptolinea</taxon>
    </lineage>
</organism>
<feature type="transmembrane region" description="Helical" evidence="1">
    <location>
        <begin position="12"/>
        <end position="35"/>
    </location>
</feature>
<evidence type="ECO:0000313" key="3">
    <source>
        <dbReference type="EMBL" id="KPL71767.1"/>
    </source>
</evidence>
<evidence type="ECO:0000313" key="4">
    <source>
        <dbReference type="Proteomes" id="UP000050430"/>
    </source>
</evidence>
<protein>
    <recommendedName>
        <fullName evidence="2">DZANK-type domain-containing protein</fullName>
    </recommendedName>
</protein>